<gene>
    <name evidence="2" type="ORF">H8E80_05635</name>
</gene>
<dbReference type="Proteomes" id="UP000603545">
    <property type="component" value="Unassembled WGS sequence"/>
</dbReference>
<evidence type="ECO:0000313" key="3">
    <source>
        <dbReference type="Proteomes" id="UP000603545"/>
    </source>
</evidence>
<organism evidence="2 3">
    <name type="scientific">Candidatus Desulfaltia bathyphila</name>
    <dbReference type="NCBI Taxonomy" id="2841697"/>
    <lineage>
        <taxon>Bacteria</taxon>
        <taxon>Pseudomonadati</taxon>
        <taxon>Thermodesulfobacteriota</taxon>
        <taxon>Desulfobacteria</taxon>
        <taxon>Desulfobacterales</taxon>
        <taxon>Desulfobacterales incertae sedis</taxon>
        <taxon>Candidatus Desulfaltia</taxon>
    </lineage>
</organism>
<feature type="compositionally biased region" description="Low complexity" evidence="1">
    <location>
        <begin position="7"/>
        <end position="18"/>
    </location>
</feature>
<dbReference type="EMBL" id="JACNLL010000054">
    <property type="protein sequence ID" value="MBC8199512.1"/>
    <property type="molecule type" value="Genomic_DNA"/>
</dbReference>
<dbReference type="SUPFAM" id="SSF56436">
    <property type="entry name" value="C-type lectin-like"/>
    <property type="match status" value="1"/>
</dbReference>
<comment type="caution">
    <text evidence="2">The sequence shown here is derived from an EMBL/GenBank/DDBJ whole genome shotgun (WGS) entry which is preliminary data.</text>
</comment>
<evidence type="ECO:0008006" key="4">
    <source>
        <dbReference type="Google" id="ProtNLM"/>
    </source>
</evidence>
<reference evidence="2 3" key="1">
    <citation type="submission" date="2020-08" db="EMBL/GenBank/DDBJ databases">
        <title>Bridging the membrane lipid divide: bacteria of the FCB group superphylum have the potential to synthesize archaeal ether lipids.</title>
        <authorList>
            <person name="Villanueva L."/>
            <person name="Von Meijenfeldt F.A.B."/>
            <person name="Westbye A.B."/>
            <person name="Yadav S."/>
            <person name="Hopmans E.C."/>
            <person name="Dutilh B.E."/>
            <person name="Sinninghe Damste J.S."/>
        </authorList>
    </citation>
    <scope>NUCLEOTIDE SEQUENCE [LARGE SCALE GENOMIC DNA]</scope>
    <source>
        <strain evidence="2">NIOZ-UU82</strain>
    </source>
</reference>
<accession>A0A8J6T7C1</accession>
<evidence type="ECO:0000256" key="1">
    <source>
        <dbReference type="SAM" id="MobiDB-lite"/>
    </source>
</evidence>
<dbReference type="AlphaFoldDB" id="A0A8J6T7C1"/>
<name>A0A8J6T7C1_9BACT</name>
<dbReference type="InterPro" id="IPR016187">
    <property type="entry name" value="CTDL_fold"/>
</dbReference>
<evidence type="ECO:0000313" key="2">
    <source>
        <dbReference type="EMBL" id="MBC8199512.1"/>
    </source>
</evidence>
<sequence>MRGGSWNNNARNLRSANRNRNDPDNRNNNNGFRVVRASVGRWPRQSRSPVLYGGPEGALLKP</sequence>
<protein>
    <recommendedName>
        <fullName evidence="4">Sulfatase-modifying factor enzyme domain-containing protein</fullName>
    </recommendedName>
</protein>
<dbReference type="InterPro" id="IPR042095">
    <property type="entry name" value="SUMF_sf"/>
</dbReference>
<dbReference type="Gene3D" id="3.90.1580.10">
    <property type="entry name" value="paralog of FGE (formylglycine-generating enzyme)"/>
    <property type="match status" value="1"/>
</dbReference>
<feature type="region of interest" description="Disordered" evidence="1">
    <location>
        <begin position="1"/>
        <end position="62"/>
    </location>
</feature>
<proteinExistence type="predicted"/>